<feature type="transmembrane region" description="Helical" evidence="5">
    <location>
        <begin position="107"/>
        <end position="126"/>
    </location>
</feature>
<feature type="transmembrane region" description="Helical" evidence="5">
    <location>
        <begin position="385"/>
        <end position="406"/>
    </location>
</feature>
<dbReference type="PANTHER" id="PTHR37422:SF13">
    <property type="entry name" value="LIPOPOLYSACCHARIDE BIOSYNTHESIS PROTEIN PA4999-RELATED"/>
    <property type="match status" value="1"/>
</dbReference>
<evidence type="ECO:0000256" key="3">
    <source>
        <dbReference type="ARBA" id="ARBA00022989"/>
    </source>
</evidence>
<dbReference type="InterPro" id="IPR051533">
    <property type="entry name" value="WaaL-like"/>
</dbReference>
<dbReference type="AlphaFoldDB" id="A0A1G2G5C4"/>
<proteinExistence type="predicted"/>
<dbReference type="InterPro" id="IPR007016">
    <property type="entry name" value="O-antigen_ligase-rel_domated"/>
</dbReference>
<comment type="subcellular location">
    <subcellularLocation>
        <location evidence="1">Membrane</location>
        <topology evidence="1">Multi-pass membrane protein</topology>
    </subcellularLocation>
</comment>
<evidence type="ECO:0000313" key="8">
    <source>
        <dbReference type="Proteomes" id="UP000177785"/>
    </source>
</evidence>
<feature type="transmembrane region" description="Helical" evidence="5">
    <location>
        <begin position="447"/>
        <end position="466"/>
    </location>
</feature>
<name>A0A1G2G5C4_9BACT</name>
<feature type="transmembrane region" description="Helical" evidence="5">
    <location>
        <begin position="229"/>
        <end position="247"/>
    </location>
</feature>
<organism evidence="7 8">
    <name type="scientific">Candidatus Ryanbacteria bacterium RIFCSPHIGHO2_01_FULL_48_27</name>
    <dbReference type="NCBI Taxonomy" id="1802115"/>
    <lineage>
        <taxon>Bacteria</taxon>
        <taxon>Candidatus Ryaniibacteriota</taxon>
    </lineage>
</organism>
<dbReference type="PANTHER" id="PTHR37422">
    <property type="entry name" value="TEICHURONIC ACID BIOSYNTHESIS PROTEIN TUAE"/>
    <property type="match status" value="1"/>
</dbReference>
<dbReference type="SUPFAM" id="SSF48452">
    <property type="entry name" value="TPR-like"/>
    <property type="match status" value="1"/>
</dbReference>
<feature type="domain" description="O-antigen ligase-related" evidence="6">
    <location>
        <begin position="213"/>
        <end position="367"/>
    </location>
</feature>
<feature type="transmembrane region" description="Helical" evidence="5">
    <location>
        <begin position="412"/>
        <end position="435"/>
    </location>
</feature>
<dbReference type="EMBL" id="MHNL01000006">
    <property type="protein sequence ID" value="OGZ45444.1"/>
    <property type="molecule type" value="Genomic_DNA"/>
</dbReference>
<reference evidence="7 8" key="1">
    <citation type="journal article" date="2016" name="Nat. Commun.">
        <title>Thousands of microbial genomes shed light on interconnected biogeochemical processes in an aquifer system.</title>
        <authorList>
            <person name="Anantharaman K."/>
            <person name="Brown C.T."/>
            <person name="Hug L.A."/>
            <person name="Sharon I."/>
            <person name="Castelle C.J."/>
            <person name="Probst A.J."/>
            <person name="Thomas B.C."/>
            <person name="Singh A."/>
            <person name="Wilkins M.J."/>
            <person name="Karaoz U."/>
            <person name="Brodie E.L."/>
            <person name="Williams K.H."/>
            <person name="Hubbard S.S."/>
            <person name="Banfield J.F."/>
        </authorList>
    </citation>
    <scope>NUCLEOTIDE SEQUENCE [LARGE SCALE GENOMIC DNA]</scope>
</reference>
<gene>
    <name evidence="7" type="ORF">A2756_00295</name>
</gene>
<feature type="transmembrane region" description="Helical" evidence="5">
    <location>
        <begin position="12"/>
        <end position="37"/>
    </location>
</feature>
<keyword evidence="3 5" id="KW-1133">Transmembrane helix</keyword>
<feature type="transmembrane region" description="Helical" evidence="5">
    <location>
        <begin position="204"/>
        <end position="223"/>
    </location>
</feature>
<feature type="transmembrane region" description="Helical" evidence="5">
    <location>
        <begin position="254"/>
        <end position="273"/>
    </location>
</feature>
<evidence type="ECO:0000256" key="1">
    <source>
        <dbReference type="ARBA" id="ARBA00004141"/>
    </source>
</evidence>
<comment type="caution">
    <text evidence="7">The sequence shown here is derived from an EMBL/GenBank/DDBJ whole genome shotgun (WGS) entry which is preliminary data.</text>
</comment>
<evidence type="ECO:0000256" key="4">
    <source>
        <dbReference type="ARBA" id="ARBA00023136"/>
    </source>
</evidence>
<feature type="transmembrane region" description="Helical" evidence="5">
    <location>
        <begin position="74"/>
        <end position="95"/>
    </location>
</feature>
<keyword evidence="4 5" id="KW-0472">Membrane</keyword>
<dbReference type="InterPro" id="IPR011990">
    <property type="entry name" value="TPR-like_helical_dom_sf"/>
</dbReference>
<dbReference type="Proteomes" id="UP000177785">
    <property type="component" value="Unassembled WGS sequence"/>
</dbReference>
<protein>
    <recommendedName>
        <fullName evidence="6">O-antigen ligase-related domain-containing protein</fullName>
    </recommendedName>
</protein>
<feature type="transmembrane region" description="Helical" evidence="5">
    <location>
        <begin position="354"/>
        <end position="378"/>
    </location>
</feature>
<feature type="transmembrane region" description="Helical" evidence="5">
    <location>
        <begin position="43"/>
        <end position="62"/>
    </location>
</feature>
<accession>A0A1G2G5C4</accession>
<keyword evidence="2 5" id="KW-0812">Transmembrane</keyword>
<evidence type="ECO:0000259" key="6">
    <source>
        <dbReference type="Pfam" id="PF04932"/>
    </source>
</evidence>
<dbReference type="Pfam" id="PF04932">
    <property type="entry name" value="Wzy_C"/>
    <property type="match status" value="1"/>
</dbReference>
<dbReference type="STRING" id="1802115.A2756_00295"/>
<feature type="transmembrane region" description="Helical" evidence="5">
    <location>
        <begin position="180"/>
        <end position="197"/>
    </location>
</feature>
<dbReference type="GO" id="GO:0016020">
    <property type="term" value="C:membrane"/>
    <property type="evidence" value="ECO:0007669"/>
    <property type="project" value="UniProtKB-SubCell"/>
</dbReference>
<evidence type="ECO:0000313" key="7">
    <source>
        <dbReference type="EMBL" id="OGZ45444.1"/>
    </source>
</evidence>
<feature type="transmembrane region" description="Helical" evidence="5">
    <location>
        <begin position="133"/>
        <end position="151"/>
    </location>
</feature>
<evidence type="ECO:0000256" key="2">
    <source>
        <dbReference type="ARBA" id="ARBA00022692"/>
    </source>
</evidence>
<evidence type="ECO:0000256" key="5">
    <source>
        <dbReference type="SAM" id="Phobius"/>
    </source>
</evidence>
<sequence length="755" mass="83514">MQRTPAESALVWTARIGVLLVVFLTPFFVSSSMFFPYITGKNFFFRIIVELTFGVWVGLAIASARYRPKKGIILWAFAGFVAALSISTIVGANPYHSFWSNFERMEGLITLLHLLVLFLVASSVFQNEREWRLVFYTSMAASIFISIYGALERSGVVSPGGSVAGSAGAARIFATLGNPIYLAAYLLVHLFLLGFLLSRTNQIWIRASYAAVILFEFFVFTAAGTRGAFIGLIAGIGVLLLLVILLSKNRNIRLLGVGVIMVGALGLFGLFQLQGSDFVTSRPLLRRLTDVNIASSTVQSRFLIWGIAVQAFKERPFFGWGPDNFIIPYAKYYNPNLYGNEPWFDRAHNMLLEWLVAGGAVGFLLYLSIFVAAGMVLWRMFRANTFTSLGVGALLGLFIAYLVQNIFVFDNIVTYILTTLVLAFLHSVGSAATTAPLSYKPIDSRRLTVVPIALVCSILIAVALNARPMSVAAGIIESLNSTGQGTVTDFLTRYDAVLKQGTFGQTEARERLVDLAIQSAPTQDQQTFEQYYPLLVRSIDEAKQEIERTPDSLRHLITLGKLYQLQFAMTRDEGARDKSLATYQHAIEVAPHYPSTYIGLAETYLAAGDYAKAAGSIDGILKEIDRPNPLFFTAIMVSAIAGDYDMAMRQIDDFAAITKKTDGTKLALDRETMEDVTRRSLTSRNPEGREHFLLKVLEYLREDSKENPIVYMGLAETEVQLGKKAEAKIYAERAVAAAPEYKPQVDQFLKEAGIQ</sequence>
<dbReference type="Gene3D" id="1.25.40.10">
    <property type="entry name" value="Tetratricopeptide repeat domain"/>
    <property type="match status" value="1"/>
</dbReference>